<keyword evidence="2" id="KW-1185">Reference proteome</keyword>
<dbReference type="EMBL" id="NCKW01016856">
    <property type="protein sequence ID" value="POM60537.1"/>
    <property type="molecule type" value="Genomic_DNA"/>
</dbReference>
<name>A0A2P4X4Q7_9STRA</name>
<proteinExistence type="predicted"/>
<gene>
    <name evidence="1" type="ORF">PHPALM_30591</name>
</gene>
<accession>A0A2P4X4Q7</accession>
<reference evidence="1 2" key="1">
    <citation type="journal article" date="2017" name="Genome Biol. Evol.">
        <title>Phytophthora megakarya and P. palmivora, closely related causal agents of cacao black pod rot, underwent increases in genome sizes and gene numbers by different mechanisms.</title>
        <authorList>
            <person name="Ali S.S."/>
            <person name="Shao J."/>
            <person name="Lary D.J."/>
            <person name="Kronmiller B."/>
            <person name="Shen D."/>
            <person name="Strem M.D."/>
            <person name="Amoako-Attah I."/>
            <person name="Akrofi A.Y."/>
            <person name="Begoude B.A."/>
            <person name="Ten Hoopen G.M."/>
            <person name="Coulibaly K."/>
            <person name="Kebe B.I."/>
            <person name="Melnick R.L."/>
            <person name="Guiltinan M.J."/>
            <person name="Tyler B.M."/>
            <person name="Meinhardt L.W."/>
            <person name="Bailey B.A."/>
        </authorList>
    </citation>
    <scope>NUCLEOTIDE SEQUENCE [LARGE SCALE GENOMIC DNA]</scope>
    <source>
        <strain evidence="2">sbr112.9</strain>
    </source>
</reference>
<sequence length="82" mass="9444">MDTTGASRQLKFRDVIFVPEMKVDLLPLFNRTRCTCFVSKDYKIHVELAADMDLFQLQAKTQHQPLPNVPVAITRAFVLHNN</sequence>
<evidence type="ECO:0000313" key="2">
    <source>
        <dbReference type="Proteomes" id="UP000237271"/>
    </source>
</evidence>
<protein>
    <submittedName>
        <fullName evidence="1">Uncharacterized protein</fullName>
    </submittedName>
</protein>
<comment type="caution">
    <text evidence="1">The sequence shown here is derived from an EMBL/GenBank/DDBJ whole genome shotgun (WGS) entry which is preliminary data.</text>
</comment>
<organism evidence="1 2">
    <name type="scientific">Phytophthora palmivora</name>
    <dbReference type="NCBI Taxonomy" id="4796"/>
    <lineage>
        <taxon>Eukaryota</taxon>
        <taxon>Sar</taxon>
        <taxon>Stramenopiles</taxon>
        <taxon>Oomycota</taxon>
        <taxon>Peronosporomycetes</taxon>
        <taxon>Peronosporales</taxon>
        <taxon>Peronosporaceae</taxon>
        <taxon>Phytophthora</taxon>
    </lineage>
</organism>
<dbReference type="AlphaFoldDB" id="A0A2P4X4Q7"/>
<evidence type="ECO:0000313" key="1">
    <source>
        <dbReference type="EMBL" id="POM60537.1"/>
    </source>
</evidence>
<dbReference type="Proteomes" id="UP000237271">
    <property type="component" value="Unassembled WGS sequence"/>
</dbReference>